<dbReference type="RefSeq" id="WP_087736800.1">
    <property type="nucleotide sequence ID" value="NZ_CYGY02000048.1"/>
</dbReference>
<comment type="caution">
    <text evidence="1">The sequence shown here is derived from an EMBL/GenBank/DDBJ whole genome shotgun (WGS) entry which is preliminary data.</text>
</comment>
<dbReference type="EMBL" id="CYGY02000048">
    <property type="protein sequence ID" value="SIT45782.1"/>
    <property type="molecule type" value="Genomic_DNA"/>
</dbReference>
<dbReference type="OrthoDB" id="9814129at2"/>
<dbReference type="AlphaFoldDB" id="A0A1N7SEL7"/>
<protein>
    <submittedName>
        <fullName evidence="1">Uncharacterized protein</fullName>
    </submittedName>
</protein>
<proteinExistence type="predicted"/>
<dbReference type="Proteomes" id="UP000195569">
    <property type="component" value="Unassembled WGS sequence"/>
</dbReference>
<accession>A0A1N7SEL7</accession>
<gene>
    <name evidence="1" type="ORF">BN2476_480011</name>
</gene>
<sequence>MRIVTTIERDVTRGKPARGPAPHGPVAQAEYTRERVPLTWAMTQNKLGLALTSLGEREIGTARLEMIVSHRLRGRSFCARREHLHAWPRLRGLRGARSAKAVIGSALSVIGSE</sequence>
<organism evidence="1 2">
    <name type="scientific">Paraburkholderia piptadeniae</name>
    <dbReference type="NCBI Taxonomy" id="1701573"/>
    <lineage>
        <taxon>Bacteria</taxon>
        <taxon>Pseudomonadati</taxon>
        <taxon>Pseudomonadota</taxon>
        <taxon>Betaproteobacteria</taxon>
        <taxon>Burkholderiales</taxon>
        <taxon>Burkholderiaceae</taxon>
        <taxon>Paraburkholderia</taxon>
    </lineage>
</organism>
<reference evidence="1" key="1">
    <citation type="submission" date="2016-12" db="EMBL/GenBank/DDBJ databases">
        <authorList>
            <person name="Moulin L."/>
        </authorList>
    </citation>
    <scope>NUCLEOTIDE SEQUENCE [LARGE SCALE GENOMIC DNA]</scope>
    <source>
        <strain evidence="1">STM 7183</strain>
    </source>
</reference>
<evidence type="ECO:0000313" key="2">
    <source>
        <dbReference type="Proteomes" id="UP000195569"/>
    </source>
</evidence>
<name>A0A1N7SEL7_9BURK</name>
<evidence type="ECO:0000313" key="1">
    <source>
        <dbReference type="EMBL" id="SIT45782.1"/>
    </source>
</evidence>
<keyword evidence="2" id="KW-1185">Reference proteome</keyword>